<sequence length="225" mass="24410">MTKTGPAPQRHGLKQERAVRTYAQILHAAAEIFAARGFAEVTLVDIAEHAGVTKGAVYFHFANKEAIAVAVSEEYYARLPTLAAGVKALDLPPLDATVELLTRIALALRDDHVFQAAVRLHIEHFLIEGGLPTPFVSYTELVRQLLEQADELGQLQPGTSPAALARVLVAAFFGAQHISWVLHGRKDIMERVQEVIAAIVPTRPGGLVGSHVSRAGQRSRVPETH</sequence>
<protein>
    <submittedName>
        <fullName evidence="6">ScbR family autoregulator-binding transcription factor</fullName>
    </submittedName>
</protein>
<organism evidence="6 7">
    <name type="scientific">Amycolatopsis nalaikhensis</name>
    <dbReference type="NCBI Taxonomy" id="715472"/>
    <lineage>
        <taxon>Bacteria</taxon>
        <taxon>Bacillati</taxon>
        <taxon>Actinomycetota</taxon>
        <taxon>Actinomycetes</taxon>
        <taxon>Pseudonocardiales</taxon>
        <taxon>Pseudonocardiaceae</taxon>
        <taxon>Amycolatopsis</taxon>
    </lineage>
</organism>
<proteinExistence type="predicted"/>
<dbReference type="InterPro" id="IPR047923">
    <property type="entry name" value="ArpA-like"/>
</dbReference>
<name>A0ABY8XVV9_9PSEU</name>
<dbReference type="Proteomes" id="UP001227101">
    <property type="component" value="Chromosome"/>
</dbReference>
<accession>A0ABY8XVV9</accession>
<dbReference type="SUPFAM" id="SSF48498">
    <property type="entry name" value="Tetracyclin repressor-like, C-terminal domain"/>
    <property type="match status" value="1"/>
</dbReference>
<dbReference type="Gene3D" id="1.10.357.10">
    <property type="entry name" value="Tetracycline Repressor, domain 2"/>
    <property type="match status" value="1"/>
</dbReference>
<dbReference type="PANTHER" id="PTHR30055">
    <property type="entry name" value="HTH-TYPE TRANSCRIPTIONAL REGULATOR RUTR"/>
    <property type="match status" value="1"/>
</dbReference>
<evidence type="ECO:0000256" key="1">
    <source>
        <dbReference type="ARBA" id="ARBA00023015"/>
    </source>
</evidence>
<evidence type="ECO:0000256" key="3">
    <source>
        <dbReference type="ARBA" id="ARBA00023163"/>
    </source>
</evidence>
<dbReference type="NCBIfam" id="NF041196">
    <property type="entry name" value="ScbR_bind_reg"/>
    <property type="match status" value="1"/>
</dbReference>
<dbReference type="InterPro" id="IPR001647">
    <property type="entry name" value="HTH_TetR"/>
</dbReference>
<dbReference type="PANTHER" id="PTHR30055:SF234">
    <property type="entry name" value="HTH-TYPE TRANSCRIPTIONAL REGULATOR BETI"/>
    <property type="match status" value="1"/>
</dbReference>
<keyword evidence="3" id="KW-0804">Transcription</keyword>
<keyword evidence="2 4" id="KW-0238">DNA-binding</keyword>
<evidence type="ECO:0000256" key="2">
    <source>
        <dbReference type="ARBA" id="ARBA00023125"/>
    </source>
</evidence>
<dbReference type="EMBL" id="CP127173">
    <property type="protein sequence ID" value="WIV59813.1"/>
    <property type="molecule type" value="Genomic_DNA"/>
</dbReference>
<dbReference type="PROSITE" id="PS01081">
    <property type="entry name" value="HTH_TETR_1"/>
    <property type="match status" value="1"/>
</dbReference>
<reference evidence="6 7" key="1">
    <citation type="submission" date="2023-06" db="EMBL/GenBank/DDBJ databases">
        <authorList>
            <person name="Oyuntsetseg B."/>
            <person name="Kim S.B."/>
        </authorList>
    </citation>
    <scope>NUCLEOTIDE SEQUENCE [LARGE SCALE GENOMIC DNA]</scope>
    <source>
        <strain evidence="6 7">2-2</strain>
    </source>
</reference>
<feature type="DNA-binding region" description="H-T-H motif" evidence="4">
    <location>
        <begin position="42"/>
        <end position="61"/>
    </location>
</feature>
<dbReference type="InterPro" id="IPR050109">
    <property type="entry name" value="HTH-type_TetR-like_transc_reg"/>
</dbReference>
<evidence type="ECO:0000313" key="7">
    <source>
        <dbReference type="Proteomes" id="UP001227101"/>
    </source>
</evidence>
<dbReference type="RefSeq" id="WP_285457369.1">
    <property type="nucleotide sequence ID" value="NZ_CP127173.1"/>
</dbReference>
<keyword evidence="1" id="KW-0805">Transcription regulation</keyword>
<keyword evidence="7" id="KW-1185">Reference proteome</keyword>
<evidence type="ECO:0000256" key="4">
    <source>
        <dbReference type="PROSITE-ProRule" id="PRU00335"/>
    </source>
</evidence>
<dbReference type="PROSITE" id="PS50977">
    <property type="entry name" value="HTH_TETR_2"/>
    <property type="match status" value="1"/>
</dbReference>
<dbReference type="InterPro" id="IPR036271">
    <property type="entry name" value="Tet_transcr_reg_TetR-rel_C_sf"/>
</dbReference>
<evidence type="ECO:0000313" key="6">
    <source>
        <dbReference type="EMBL" id="WIV59813.1"/>
    </source>
</evidence>
<dbReference type="Pfam" id="PF00440">
    <property type="entry name" value="TetR_N"/>
    <property type="match status" value="1"/>
</dbReference>
<dbReference type="InterPro" id="IPR023772">
    <property type="entry name" value="DNA-bd_HTH_TetR-type_CS"/>
</dbReference>
<dbReference type="InterPro" id="IPR009057">
    <property type="entry name" value="Homeodomain-like_sf"/>
</dbReference>
<dbReference type="SUPFAM" id="SSF46689">
    <property type="entry name" value="Homeodomain-like"/>
    <property type="match status" value="1"/>
</dbReference>
<evidence type="ECO:0000259" key="5">
    <source>
        <dbReference type="PROSITE" id="PS50977"/>
    </source>
</evidence>
<gene>
    <name evidence="6" type="ORF">QP939_14970</name>
</gene>
<dbReference type="PRINTS" id="PR00455">
    <property type="entry name" value="HTHTETR"/>
</dbReference>
<feature type="domain" description="HTH tetR-type" evidence="5">
    <location>
        <begin position="19"/>
        <end position="79"/>
    </location>
</feature>